<dbReference type="GO" id="GO:0006511">
    <property type="term" value="P:ubiquitin-dependent protein catabolic process"/>
    <property type="evidence" value="ECO:0007669"/>
    <property type="project" value="TreeGrafter"/>
</dbReference>
<dbReference type="GO" id="GO:0005634">
    <property type="term" value="C:nucleus"/>
    <property type="evidence" value="ECO:0007669"/>
    <property type="project" value="TreeGrafter"/>
</dbReference>
<evidence type="ECO:0000256" key="4">
    <source>
        <dbReference type="PROSITE-ProRule" id="PRU00175"/>
    </source>
</evidence>
<dbReference type="GO" id="GO:0004842">
    <property type="term" value="F:ubiquitin-protein transferase activity"/>
    <property type="evidence" value="ECO:0007669"/>
    <property type="project" value="TreeGrafter"/>
</dbReference>
<dbReference type="GO" id="GO:0016567">
    <property type="term" value="P:protein ubiquitination"/>
    <property type="evidence" value="ECO:0007669"/>
    <property type="project" value="TreeGrafter"/>
</dbReference>
<keyword evidence="8" id="KW-1185">Reference proteome</keyword>
<evidence type="ECO:0000256" key="3">
    <source>
        <dbReference type="ARBA" id="ARBA00022833"/>
    </source>
</evidence>
<gene>
    <name evidence="7" type="ORF">HETSPECPRED_006852</name>
</gene>
<feature type="domain" description="RING-type" evidence="6">
    <location>
        <begin position="18"/>
        <end position="68"/>
    </location>
</feature>
<keyword evidence="3" id="KW-0862">Zinc</keyword>
<feature type="compositionally biased region" description="Low complexity" evidence="5">
    <location>
        <begin position="831"/>
        <end position="848"/>
    </location>
</feature>
<feature type="compositionally biased region" description="Polar residues" evidence="5">
    <location>
        <begin position="393"/>
        <end position="405"/>
    </location>
</feature>
<dbReference type="Gene3D" id="3.30.60.90">
    <property type="match status" value="1"/>
</dbReference>
<dbReference type="InterPro" id="IPR052256">
    <property type="entry name" value="E3_ubiquitin-ligase_CHFR"/>
</dbReference>
<dbReference type="InterPro" id="IPR018957">
    <property type="entry name" value="Znf_C3HC4_RING-type"/>
</dbReference>
<dbReference type="PANTHER" id="PTHR16079:SF4">
    <property type="entry name" value="E3 UBIQUITIN-PROTEIN LIGASE CHFR"/>
    <property type="match status" value="1"/>
</dbReference>
<feature type="region of interest" description="Disordered" evidence="5">
    <location>
        <begin position="267"/>
        <end position="497"/>
    </location>
</feature>
<dbReference type="SUPFAM" id="SSF50044">
    <property type="entry name" value="SH3-domain"/>
    <property type="match status" value="1"/>
</dbReference>
<accession>A0A8H3FR70</accession>
<feature type="compositionally biased region" description="Low complexity" evidence="5">
    <location>
        <begin position="414"/>
        <end position="430"/>
    </location>
</feature>
<dbReference type="OrthoDB" id="1305878at2759"/>
<sequence length="916" mass="101915">MAEAARSGLLDLEKELSCSICTEILYQPLTLLDCLHTFCGSCVKQWFSSQASQASHSKPNPYTCPSCRASVRETRPDAKVTTLLEMFLQANPNRGKTDEEKEELRRTYKAGDEVMAKIELKRESSADAEDRRMVEEVREMSLQEVGARATGAYERGTRHRQRDNDQNTREDDSRRRRREHGRRRRHEEQAGAEEGLGRSVRNGDSTSQARHIEHQSSLRSLISSSDVDSAEMEAEILRQITEEGLLDGVDLNNLDISQEDELSERIADAYRRRHGQSLRSSNARGDDSRESSRRQERERPRHREQHLSPPAEQATHPSHPPISRPHLFEAYPTGNGHRRRTSSEHRRQTSPATSASRAATDTQRQAARSATDLSDRTRTTPNTQARPVENSRRLNSANRQHSAESTPRVRSHSRQASASSAANPQSQTASPGTSERHGQAITSQSASTPPVVRSDQAAALPERNDTSSERRITNSIHRPDTTAVAPSSAPSASRLPNNPYMDTFVSCNRCGKANIAWDLHHNCSICENGRYNLCNRCYRLGKGCLHWYGFGKAALHHYHRQAPPGGYPPDHPLPHVLRSRRYLDPEIEIRLSSGPRHTIPDPAKRLETGFFCSNCSAFANQCFWKCERCNDGEWGFCNPCVNQGKCCTHPLLPVTHNSLVSKDRDRPLNSSNPNLSLAPIIIPRSQQQPQQQQQPPDPHSTPLTFNTACDICTNPIPPSSTRFHCQQCNNGDYDICTTCYPKLVNSDRISARNGDKGWRRCLQGHRMIIVGFEPGPLGQRRVVVRDLVGGYALKDEPSSYPSSDPASGPAAGERKQGEWSWSDEGTRKTHPSSPSNSPSLGSSSSASAQGYPPSGGVGFVAVALWAYWPSEDAADELAFPKGAEIREGMDINGDWLWGVYCGRGGLWPGGYARVVR</sequence>
<feature type="compositionally biased region" description="Low complexity" evidence="5">
    <location>
        <begin position="349"/>
        <end position="371"/>
    </location>
</feature>
<keyword evidence="1" id="KW-0479">Metal-binding</keyword>
<dbReference type="EMBL" id="CAJPDS010000048">
    <property type="protein sequence ID" value="CAF9928470.1"/>
    <property type="molecule type" value="Genomic_DNA"/>
</dbReference>
<dbReference type="InterPro" id="IPR043145">
    <property type="entry name" value="Znf_ZZ_sf"/>
</dbReference>
<name>A0A8H3FR70_9LECA</name>
<dbReference type="AlphaFoldDB" id="A0A8H3FR70"/>
<dbReference type="InterPro" id="IPR036028">
    <property type="entry name" value="SH3-like_dom_sf"/>
</dbReference>
<keyword evidence="2 4" id="KW-0863">Zinc-finger</keyword>
<feature type="region of interest" description="Disordered" evidence="5">
    <location>
        <begin position="794"/>
        <end position="848"/>
    </location>
</feature>
<proteinExistence type="predicted"/>
<dbReference type="Pfam" id="PF00097">
    <property type="entry name" value="zf-C3HC4"/>
    <property type="match status" value="1"/>
</dbReference>
<dbReference type="InterPro" id="IPR001841">
    <property type="entry name" value="Znf_RING"/>
</dbReference>
<dbReference type="Pfam" id="PF00569">
    <property type="entry name" value="ZZ"/>
    <property type="match status" value="1"/>
</dbReference>
<evidence type="ECO:0000256" key="2">
    <source>
        <dbReference type="ARBA" id="ARBA00022771"/>
    </source>
</evidence>
<dbReference type="InterPro" id="IPR013083">
    <property type="entry name" value="Znf_RING/FYVE/PHD"/>
</dbReference>
<dbReference type="InterPro" id="IPR017907">
    <property type="entry name" value="Znf_RING_CS"/>
</dbReference>
<feature type="compositionally biased region" description="Basic and acidic residues" evidence="5">
    <location>
        <begin position="284"/>
        <end position="301"/>
    </location>
</feature>
<feature type="compositionally biased region" description="Low complexity" evidence="5">
    <location>
        <begin position="217"/>
        <end position="226"/>
    </location>
</feature>
<reference evidence="7" key="1">
    <citation type="submission" date="2021-03" db="EMBL/GenBank/DDBJ databases">
        <authorList>
            <person name="Tagirdzhanova G."/>
        </authorList>
    </citation>
    <scope>NUCLEOTIDE SEQUENCE</scope>
</reference>
<dbReference type="Proteomes" id="UP000664521">
    <property type="component" value="Unassembled WGS sequence"/>
</dbReference>
<dbReference type="InterPro" id="IPR000433">
    <property type="entry name" value="Znf_ZZ"/>
</dbReference>
<organism evidence="7 8">
    <name type="scientific">Heterodermia speciosa</name>
    <dbReference type="NCBI Taxonomy" id="116794"/>
    <lineage>
        <taxon>Eukaryota</taxon>
        <taxon>Fungi</taxon>
        <taxon>Dikarya</taxon>
        <taxon>Ascomycota</taxon>
        <taxon>Pezizomycotina</taxon>
        <taxon>Lecanoromycetes</taxon>
        <taxon>OSLEUM clade</taxon>
        <taxon>Lecanoromycetidae</taxon>
        <taxon>Caliciales</taxon>
        <taxon>Physciaceae</taxon>
        <taxon>Heterodermia</taxon>
    </lineage>
</organism>
<protein>
    <recommendedName>
        <fullName evidence="6">RING-type domain-containing protein</fullName>
    </recommendedName>
</protein>
<evidence type="ECO:0000256" key="1">
    <source>
        <dbReference type="ARBA" id="ARBA00022723"/>
    </source>
</evidence>
<feature type="region of interest" description="Disordered" evidence="5">
    <location>
        <begin position="138"/>
        <end position="226"/>
    </location>
</feature>
<dbReference type="SMART" id="SM00184">
    <property type="entry name" value="RING"/>
    <property type="match status" value="1"/>
</dbReference>
<dbReference type="GO" id="GO:0008270">
    <property type="term" value="F:zinc ion binding"/>
    <property type="evidence" value="ECO:0007669"/>
    <property type="project" value="UniProtKB-KW"/>
</dbReference>
<feature type="compositionally biased region" description="Basic and acidic residues" evidence="5">
    <location>
        <begin position="162"/>
        <end position="174"/>
    </location>
</feature>
<dbReference type="Gene3D" id="3.30.40.10">
    <property type="entry name" value="Zinc/RING finger domain, C3HC4 (zinc finger)"/>
    <property type="match status" value="1"/>
</dbReference>
<dbReference type="SUPFAM" id="SSF57850">
    <property type="entry name" value="RING/U-box"/>
    <property type="match status" value="2"/>
</dbReference>
<feature type="compositionally biased region" description="Basic residues" evidence="5">
    <location>
        <begin position="175"/>
        <end position="185"/>
    </location>
</feature>
<comment type="caution">
    <text evidence="7">The sequence shown here is derived from an EMBL/GenBank/DDBJ whole genome shotgun (WGS) entry which is preliminary data.</text>
</comment>
<evidence type="ECO:0000313" key="8">
    <source>
        <dbReference type="Proteomes" id="UP000664521"/>
    </source>
</evidence>
<dbReference type="PROSITE" id="PS50089">
    <property type="entry name" value="ZF_RING_2"/>
    <property type="match status" value="1"/>
</dbReference>
<evidence type="ECO:0000259" key="6">
    <source>
        <dbReference type="PROSITE" id="PS50089"/>
    </source>
</evidence>
<dbReference type="SMART" id="SM00291">
    <property type="entry name" value="ZnF_ZZ"/>
    <property type="match status" value="2"/>
</dbReference>
<dbReference type="PANTHER" id="PTHR16079">
    <property type="entry name" value="UBIQUITIN LIGASE PROTEIN CHFR"/>
    <property type="match status" value="1"/>
</dbReference>
<evidence type="ECO:0000256" key="5">
    <source>
        <dbReference type="SAM" id="MobiDB-lite"/>
    </source>
</evidence>
<feature type="compositionally biased region" description="Basic and acidic residues" evidence="5">
    <location>
        <begin position="462"/>
        <end position="480"/>
    </location>
</feature>
<evidence type="ECO:0000313" key="7">
    <source>
        <dbReference type="EMBL" id="CAF9928470.1"/>
    </source>
</evidence>
<feature type="compositionally biased region" description="Low complexity" evidence="5">
    <location>
        <begin position="483"/>
        <end position="493"/>
    </location>
</feature>
<dbReference type="PROSITE" id="PS00518">
    <property type="entry name" value="ZF_RING_1"/>
    <property type="match status" value="1"/>
</dbReference>